<dbReference type="Proteomes" id="UP000451354">
    <property type="component" value="Chromosome"/>
</dbReference>
<feature type="transmembrane region" description="Helical" evidence="2">
    <location>
        <begin position="85"/>
        <end position="105"/>
    </location>
</feature>
<sequence>MSADVPEPADAVPRPGTTQAPAADAPVGAPAAGVPADDTPTAGPRRRPGELVVAGTVAALGVFVLVDAGSIVVPGSASTLGPRAFPYLVGGMLLVAGLGLLVAVWRGRLGRPEEGEDVDPDAPTDWRTVGLLAALLLAHVYTINLLGWPVAATVLFAGGAIVLGARPWWRAIVLGALLALLVQVVFGGLLGLSLPPGPLLEGVTWLRG</sequence>
<protein>
    <submittedName>
        <fullName evidence="4">Tripartite tricarboxylate transporter TctB family protein</fullName>
    </submittedName>
</protein>
<gene>
    <name evidence="4" type="ORF">FIC82_019105</name>
</gene>
<keyword evidence="5" id="KW-1185">Reference proteome</keyword>
<reference evidence="4 5" key="1">
    <citation type="journal article" date="2022" name="Int. J. Syst. Evol. Microbiol.">
        <title>Cellulosimicrobium protaetiae sp. nov., isolated from the gut of the larva of Protaetia brevitarsis seulensis.</title>
        <authorList>
            <person name="Le Han H."/>
            <person name="Nguyen T.T.H."/>
            <person name="Li Z."/>
            <person name="Shin N.R."/>
            <person name="Kim S.G."/>
        </authorList>
    </citation>
    <scope>NUCLEOTIDE SEQUENCE [LARGE SCALE GENOMIC DNA]</scope>
    <source>
        <strain evidence="4 5">BI34</strain>
    </source>
</reference>
<organism evidence="4 5">
    <name type="scientific">Cellulosimicrobium protaetiae</name>
    <dbReference type="NCBI Taxonomy" id="2587808"/>
    <lineage>
        <taxon>Bacteria</taxon>
        <taxon>Bacillati</taxon>
        <taxon>Actinomycetota</taxon>
        <taxon>Actinomycetes</taxon>
        <taxon>Micrococcales</taxon>
        <taxon>Promicromonosporaceae</taxon>
        <taxon>Cellulosimicrobium</taxon>
    </lineage>
</organism>
<evidence type="ECO:0000313" key="4">
    <source>
        <dbReference type="EMBL" id="QJW37963.1"/>
    </source>
</evidence>
<keyword evidence="2" id="KW-1133">Transmembrane helix</keyword>
<feature type="compositionally biased region" description="Low complexity" evidence="1">
    <location>
        <begin position="20"/>
        <end position="42"/>
    </location>
</feature>
<feature type="region of interest" description="Disordered" evidence="1">
    <location>
        <begin position="1"/>
        <end position="48"/>
    </location>
</feature>
<keyword evidence="2" id="KW-0812">Transmembrane</keyword>
<feature type="domain" description="DUF1468" evidence="3">
    <location>
        <begin position="52"/>
        <end position="195"/>
    </location>
</feature>
<dbReference type="KEGG" id="cprt:FIC82_019105"/>
<feature type="transmembrane region" description="Helical" evidence="2">
    <location>
        <begin position="148"/>
        <end position="165"/>
    </location>
</feature>
<name>A0A6M5UKR5_9MICO</name>
<dbReference type="EMBL" id="CP052757">
    <property type="protein sequence ID" value="QJW37963.1"/>
    <property type="molecule type" value="Genomic_DNA"/>
</dbReference>
<dbReference type="AlphaFoldDB" id="A0A6M5UKR5"/>
<accession>A0A6M5UKR5</accession>
<dbReference type="Pfam" id="PF07331">
    <property type="entry name" value="TctB"/>
    <property type="match status" value="1"/>
</dbReference>
<feature type="transmembrane region" description="Helical" evidence="2">
    <location>
        <begin position="172"/>
        <end position="194"/>
    </location>
</feature>
<dbReference type="InterPro" id="IPR009936">
    <property type="entry name" value="DUF1468"/>
</dbReference>
<evidence type="ECO:0000256" key="1">
    <source>
        <dbReference type="SAM" id="MobiDB-lite"/>
    </source>
</evidence>
<evidence type="ECO:0000256" key="2">
    <source>
        <dbReference type="SAM" id="Phobius"/>
    </source>
</evidence>
<feature type="transmembrane region" description="Helical" evidence="2">
    <location>
        <begin position="51"/>
        <end position="73"/>
    </location>
</feature>
<evidence type="ECO:0000313" key="5">
    <source>
        <dbReference type="Proteomes" id="UP000451354"/>
    </source>
</evidence>
<evidence type="ECO:0000259" key="3">
    <source>
        <dbReference type="Pfam" id="PF07331"/>
    </source>
</evidence>
<proteinExistence type="predicted"/>
<feature type="transmembrane region" description="Helical" evidence="2">
    <location>
        <begin position="126"/>
        <end position="142"/>
    </location>
</feature>
<keyword evidence="2" id="KW-0472">Membrane</keyword>
<dbReference type="RefSeq" id="WP_168732122.1">
    <property type="nucleotide sequence ID" value="NZ_CP052757.1"/>
</dbReference>